<proteinExistence type="predicted"/>
<name>Q48714_9LACT</name>
<dbReference type="AlphaFoldDB" id="Q48714"/>
<dbReference type="EMBL" id="X53013">
    <property type="protein sequence ID" value="CAA37194.1"/>
    <property type="molecule type" value="Genomic_DNA"/>
</dbReference>
<reference evidence="1" key="1">
    <citation type="journal article" date="1991" name="FEMS Microbiol. Lett.">
        <title>A transposon-like element on the lactose plasmid of Lactococcus lactis subsp. lactis Z270.</title>
        <authorList>
            <person name="Huang D.C."/>
            <person name="Novel M."/>
            <person name="Novel G."/>
        </authorList>
    </citation>
    <scope>NUCLEOTIDE SEQUENCE</scope>
    <source>
        <strain evidence="1">z270</strain>
    </source>
</reference>
<accession>Q48714</accession>
<organism evidence="1">
    <name type="scientific">Lactococcus lactis</name>
    <dbReference type="NCBI Taxonomy" id="1358"/>
    <lineage>
        <taxon>Bacteria</taxon>
        <taxon>Bacillati</taxon>
        <taxon>Bacillota</taxon>
        <taxon>Bacilli</taxon>
        <taxon>Lactobacillales</taxon>
        <taxon>Streptococcaceae</taxon>
        <taxon>Lactococcus</taxon>
    </lineage>
</organism>
<sequence length="43" mass="5309">MNLKLLADFFNRVTLFKNEFYCRIFKLFIEFSSCHNKPFHDFS</sequence>
<protein>
    <submittedName>
        <fullName evidence="1">DNA for the transposon-like element on the lactose plasmid</fullName>
    </submittedName>
</protein>
<dbReference type="PIR" id="S13569">
    <property type="entry name" value="S13569"/>
</dbReference>
<evidence type="ECO:0000313" key="1">
    <source>
        <dbReference type="EMBL" id="CAA37194.1"/>
    </source>
</evidence>